<gene>
    <name evidence="1" type="ORF">AB205_0129170</name>
</gene>
<dbReference type="Proteomes" id="UP000228934">
    <property type="component" value="Unassembled WGS sequence"/>
</dbReference>
<name>A0A2G9P112_AQUCT</name>
<dbReference type="AlphaFoldDB" id="A0A2G9P112"/>
<sequence>MTHLPLGPLIVLLKVDLSPQTLLHATLCILISNHPQVVGFKRSIFFSPFMWVHFWVPKGTGDVALPVQMSPGKPMSPLNSQGIAFQS</sequence>
<protein>
    <submittedName>
        <fullName evidence="1">Uncharacterized protein</fullName>
    </submittedName>
</protein>
<accession>A0A2G9P112</accession>
<reference evidence="2" key="1">
    <citation type="journal article" date="2017" name="Nat. Commun.">
        <title>The North American bullfrog draft genome provides insight into hormonal regulation of long noncoding RNA.</title>
        <authorList>
            <person name="Hammond S.A."/>
            <person name="Warren R.L."/>
            <person name="Vandervalk B.P."/>
            <person name="Kucuk E."/>
            <person name="Khan H."/>
            <person name="Gibb E.A."/>
            <person name="Pandoh P."/>
            <person name="Kirk H."/>
            <person name="Zhao Y."/>
            <person name="Jones M."/>
            <person name="Mungall A.J."/>
            <person name="Coope R."/>
            <person name="Pleasance S."/>
            <person name="Moore R.A."/>
            <person name="Holt R.A."/>
            <person name="Round J.M."/>
            <person name="Ohora S."/>
            <person name="Walle B.V."/>
            <person name="Veldhoen N."/>
            <person name="Helbing C.C."/>
            <person name="Birol I."/>
        </authorList>
    </citation>
    <scope>NUCLEOTIDE SEQUENCE [LARGE SCALE GENOMIC DNA]</scope>
</reference>
<evidence type="ECO:0000313" key="1">
    <source>
        <dbReference type="EMBL" id="PIN97031.1"/>
    </source>
</evidence>
<evidence type="ECO:0000313" key="2">
    <source>
        <dbReference type="Proteomes" id="UP000228934"/>
    </source>
</evidence>
<dbReference type="EMBL" id="KV923875">
    <property type="protein sequence ID" value="PIN97031.1"/>
    <property type="molecule type" value="Genomic_DNA"/>
</dbReference>
<organism evidence="1 2">
    <name type="scientific">Aquarana catesbeiana</name>
    <name type="common">American bullfrog</name>
    <name type="synonym">Rana catesbeiana</name>
    <dbReference type="NCBI Taxonomy" id="8400"/>
    <lineage>
        <taxon>Eukaryota</taxon>
        <taxon>Metazoa</taxon>
        <taxon>Chordata</taxon>
        <taxon>Craniata</taxon>
        <taxon>Vertebrata</taxon>
        <taxon>Euteleostomi</taxon>
        <taxon>Amphibia</taxon>
        <taxon>Batrachia</taxon>
        <taxon>Anura</taxon>
        <taxon>Neobatrachia</taxon>
        <taxon>Ranoidea</taxon>
        <taxon>Ranidae</taxon>
        <taxon>Aquarana</taxon>
    </lineage>
</organism>
<proteinExistence type="predicted"/>
<keyword evidence="2" id="KW-1185">Reference proteome</keyword>